<comment type="caution">
    <text evidence="2">The sequence shown here is derived from an EMBL/GenBank/DDBJ whole genome shotgun (WGS) entry which is preliminary data.</text>
</comment>
<accession>A0A9Q1EKI1</accession>
<sequence>MLPEAFFSKVEGYEEEEEEEEEEEYGLWGGAKAADRKPAELTAFGTMPKVEQHIYRVVKWVSGMDERASQVTWAAGGQSSPSYESSRDFTDSPHYGDQLSDSRLVAHEGLSPTPFMNSGIMAGRRLLGNPPRLELPQPLCQSCGVTDVCRGRGHSPGQNPTWATLLRPIISHAVGPQGHCLYRQDPHNIWPIGSITA</sequence>
<protein>
    <submittedName>
        <fullName evidence="2">Uncharacterized protein</fullName>
    </submittedName>
</protein>
<dbReference type="AlphaFoldDB" id="A0A9Q1EKI1"/>
<feature type="region of interest" description="Disordered" evidence="1">
    <location>
        <begin position="72"/>
        <end position="98"/>
    </location>
</feature>
<name>A0A9Q1EKI1_SYNKA</name>
<reference evidence="2" key="1">
    <citation type="journal article" date="2023" name="Science">
        <title>Genome structures resolve the early diversification of teleost fishes.</title>
        <authorList>
            <person name="Parey E."/>
            <person name="Louis A."/>
            <person name="Montfort J."/>
            <person name="Bouchez O."/>
            <person name="Roques C."/>
            <person name="Iampietro C."/>
            <person name="Lluch J."/>
            <person name="Castinel A."/>
            <person name="Donnadieu C."/>
            <person name="Desvignes T."/>
            <person name="Floi Bucao C."/>
            <person name="Jouanno E."/>
            <person name="Wen M."/>
            <person name="Mejri S."/>
            <person name="Dirks R."/>
            <person name="Jansen H."/>
            <person name="Henkel C."/>
            <person name="Chen W.J."/>
            <person name="Zahm M."/>
            <person name="Cabau C."/>
            <person name="Klopp C."/>
            <person name="Thompson A.W."/>
            <person name="Robinson-Rechavi M."/>
            <person name="Braasch I."/>
            <person name="Lecointre G."/>
            <person name="Bobe J."/>
            <person name="Postlethwait J.H."/>
            <person name="Berthelot C."/>
            <person name="Roest Crollius H."/>
            <person name="Guiguen Y."/>
        </authorList>
    </citation>
    <scope>NUCLEOTIDE SEQUENCE</scope>
    <source>
        <strain evidence="2">WJC10195</strain>
    </source>
</reference>
<dbReference type="OrthoDB" id="10034090at2759"/>
<dbReference type="Proteomes" id="UP001152622">
    <property type="component" value="Chromosome 16"/>
</dbReference>
<keyword evidence="3" id="KW-1185">Reference proteome</keyword>
<evidence type="ECO:0000256" key="1">
    <source>
        <dbReference type="SAM" id="MobiDB-lite"/>
    </source>
</evidence>
<evidence type="ECO:0000313" key="3">
    <source>
        <dbReference type="Proteomes" id="UP001152622"/>
    </source>
</evidence>
<dbReference type="EMBL" id="JAINUF010000016">
    <property type="protein sequence ID" value="KAJ8340460.1"/>
    <property type="molecule type" value="Genomic_DNA"/>
</dbReference>
<organism evidence="2 3">
    <name type="scientific">Synaphobranchus kaupii</name>
    <name type="common">Kaup's arrowtooth eel</name>
    <dbReference type="NCBI Taxonomy" id="118154"/>
    <lineage>
        <taxon>Eukaryota</taxon>
        <taxon>Metazoa</taxon>
        <taxon>Chordata</taxon>
        <taxon>Craniata</taxon>
        <taxon>Vertebrata</taxon>
        <taxon>Euteleostomi</taxon>
        <taxon>Actinopterygii</taxon>
        <taxon>Neopterygii</taxon>
        <taxon>Teleostei</taxon>
        <taxon>Anguilliformes</taxon>
        <taxon>Synaphobranchidae</taxon>
        <taxon>Synaphobranchus</taxon>
    </lineage>
</organism>
<feature type="compositionally biased region" description="Polar residues" evidence="1">
    <location>
        <begin position="72"/>
        <end position="84"/>
    </location>
</feature>
<evidence type="ECO:0000313" key="2">
    <source>
        <dbReference type="EMBL" id="KAJ8340460.1"/>
    </source>
</evidence>
<gene>
    <name evidence="2" type="ORF">SKAU_G00350930</name>
</gene>
<proteinExistence type="predicted"/>